<sequence>TQFSNCGGTVISEQWILTAGHCMLLERKNRTRLIEVDSAQVIIGQGSNNARTIKVAEIIRYPNFTTFDY</sequence>
<feature type="domain" description="Peptidase S1" evidence="1">
    <location>
        <begin position="4"/>
        <end position="66"/>
    </location>
</feature>
<gene>
    <name evidence="2" type="ORF">PMAYCL1PPCAC_04217</name>
</gene>
<dbReference type="SUPFAM" id="SSF50494">
    <property type="entry name" value="Trypsin-like serine proteases"/>
    <property type="match status" value="1"/>
</dbReference>
<dbReference type="InterPro" id="IPR001254">
    <property type="entry name" value="Trypsin_dom"/>
</dbReference>
<dbReference type="PROSITE" id="PS00134">
    <property type="entry name" value="TRYPSIN_HIS"/>
    <property type="match status" value="1"/>
</dbReference>
<dbReference type="Proteomes" id="UP001328107">
    <property type="component" value="Unassembled WGS sequence"/>
</dbReference>
<comment type="caution">
    <text evidence="2">The sequence shown here is derived from an EMBL/GenBank/DDBJ whole genome shotgun (WGS) entry which is preliminary data.</text>
</comment>
<dbReference type="EMBL" id="BTRK01000001">
    <property type="protein sequence ID" value="GMR34022.1"/>
    <property type="molecule type" value="Genomic_DNA"/>
</dbReference>
<proteinExistence type="predicted"/>
<dbReference type="AlphaFoldDB" id="A0AAN5C8P5"/>
<dbReference type="Pfam" id="PF00089">
    <property type="entry name" value="Trypsin"/>
    <property type="match status" value="1"/>
</dbReference>
<dbReference type="Gene3D" id="2.40.10.10">
    <property type="entry name" value="Trypsin-like serine proteases"/>
    <property type="match status" value="1"/>
</dbReference>
<name>A0AAN5C8P5_9BILA</name>
<dbReference type="InterPro" id="IPR009003">
    <property type="entry name" value="Peptidase_S1_PA"/>
</dbReference>
<dbReference type="GO" id="GO:0004252">
    <property type="term" value="F:serine-type endopeptidase activity"/>
    <property type="evidence" value="ECO:0007669"/>
    <property type="project" value="InterPro"/>
</dbReference>
<evidence type="ECO:0000259" key="1">
    <source>
        <dbReference type="Pfam" id="PF00089"/>
    </source>
</evidence>
<dbReference type="InterPro" id="IPR018114">
    <property type="entry name" value="TRYPSIN_HIS"/>
</dbReference>
<feature type="non-terminal residue" evidence="2">
    <location>
        <position position="69"/>
    </location>
</feature>
<evidence type="ECO:0000313" key="2">
    <source>
        <dbReference type="EMBL" id="GMR34022.1"/>
    </source>
</evidence>
<dbReference type="InterPro" id="IPR043504">
    <property type="entry name" value="Peptidase_S1_PA_chymotrypsin"/>
</dbReference>
<organism evidence="2 3">
    <name type="scientific">Pristionchus mayeri</name>
    <dbReference type="NCBI Taxonomy" id="1317129"/>
    <lineage>
        <taxon>Eukaryota</taxon>
        <taxon>Metazoa</taxon>
        <taxon>Ecdysozoa</taxon>
        <taxon>Nematoda</taxon>
        <taxon>Chromadorea</taxon>
        <taxon>Rhabditida</taxon>
        <taxon>Rhabditina</taxon>
        <taxon>Diplogasteromorpha</taxon>
        <taxon>Diplogasteroidea</taxon>
        <taxon>Neodiplogasteridae</taxon>
        <taxon>Pristionchus</taxon>
    </lineage>
</organism>
<accession>A0AAN5C8P5</accession>
<dbReference type="GO" id="GO:0006508">
    <property type="term" value="P:proteolysis"/>
    <property type="evidence" value="ECO:0007669"/>
    <property type="project" value="InterPro"/>
</dbReference>
<reference evidence="3" key="1">
    <citation type="submission" date="2022-10" db="EMBL/GenBank/DDBJ databases">
        <title>Genome assembly of Pristionchus species.</title>
        <authorList>
            <person name="Yoshida K."/>
            <person name="Sommer R.J."/>
        </authorList>
    </citation>
    <scope>NUCLEOTIDE SEQUENCE [LARGE SCALE GENOMIC DNA]</scope>
    <source>
        <strain evidence="3">RS5460</strain>
    </source>
</reference>
<protein>
    <recommendedName>
        <fullName evidence="1">Peptidase S1 domain-containing protein</fullName>
    </recommendedName>
</protein>
<feature type="non-terminal residue" evidence="2">
    <location>
        <position position="1"/>
    </location>
</feature>
<keyword evidence="3" id="KW-1185">Reference proteome</keyword>
<evidence type="ECO:0000313" key="3">
    <source>
        <dbReference type="Proteomes" id="UP001328107"/>
    </source>
</evidence>